<protein>
    <submittedName>
        <fullName evidence="7">Penicillin amidase</fullName>
    </submittedName>
</protein>
<dbReference type="CDD" id="cd03747">
    <property type="entry name" value="Ntn_PGA_like"/>
    <property type="match status" value="1"/>
</dbReference>
<dbReference type="InterPro" id="IPR014395">
    <property type="entry name" value="Pen/GL7ACA/AHL_acylase"/>
</dbReference>
<reference evidence="7" key="1">
    <citation type="journal article" date="2014" name="Int. J. Syst. Evol. Microbiol.">
        <title>Complete genome sequence of Corynebacterium casei LMG S-19264T (=DSM 44701T), isolated from a smear-ripened cheese.</title>
        <authorList>
            <consortium name="US DOE Joint Genome Institute (JGI-PGF)"/>
            <person name="Walter F."/>
            <person name="Albersmeier A."/>
            <person name="Kalinowski J."/>
            <person name="Ruckert C."/>
        </authorList>
    </citation>
    <scope>NUCLEOTIDE SEQUENCE</scope>
    <source>
        <strain evidence="7">CGMCC 4.7306</strain>
    </source>
</reference>
<dbReference type="Gene3D" id="1.10.439.10">
    <property type="entry name" value="Penicillin Amidohydrolase, domain 1"/>
    <property type="match status" value="1"/>
</dbReference>
<dbReference type="InterPro" id="IPR043147">
    <property type="entry name" value="Penicillin_amidase_A-knob"/>
</dbReference>
<comment type="caution">
    <text evidence="7">The sequence shown here is derived from an EMBL/GenBank/DDBJ whole genome shotgun (WGS) entry which is preliminary data.</text>
</comment>
<proteinExistence type="inferred from homology"/>
<dbReference type="PANTHER" id="PTHR34218:SF4">
    <property type="entry name" value="ACYL-HOMOSERINE LACTONE ACYLASE QUIP"/>
    <property type="match status" value="1"/>
</dbReference>
<feature type="binding site" evidence="5">
    <location>
        <position position="369"/>
    </location>
    <ligand>
        <name>Ca(2+)</name>
        <dbReference type="ChEBI" id="CHEBI:29108"/>
    </ligand>
</feature>
<dbReference type="PIRSF" id="PIRSF001227">
    <property type="entry name" value="Pen_acylase"/>
    <property type="match status" value="1"/>
</dbReference>
<reference evidence="7" key="2">
    <citation type="submission" date="2020-09" db="EMBL/GenBank/DDBJ databases">
        <authorList>
            <person name="Sun Q."/>
            <person name="Zhou Y."/>
        </authorList>
    </citation>
    <scope>NUCLEOTIDE SEQUENCE</scope>
    <source>
        <strain evidence="7">CGMCC 4.7306</strain>
    </source>
</reference>
<dbReference type="InterPro" id="IPR023343">
    <property type="entry name" value="Penicillin_amidase_dom1"/>
</dbReference>
<dbReference type="Gene3D" id="3.60.20.10">
    <property type="entry name" value="Glutamine Phosphoribosylpyrophosphate, subunit 1, domain 1"/>
    <property type="match status" value="1"/>
</dbReference>
<keyword evidence="5" id="KW-0106">Calcium</keyword>
<keyword evidence="5" id="KW-0479">Metal-binding</keyword>
<dbReference type="Gene3D" id="2.30.120.10">
    <property type="match status" value="1"/>
</dbReference>
<evidence type="ECO:0000313" key="8">
    <source>
        <dbReference type="Proteomes" id="UP000613840"/>
    </source>
</evidence>
<organism evidence="7 8">
    <name type="scientific">Microlunatus endophyticus</name>
    <dbReference type="NCBI Taxonomy" id="1716077"/>
    <lineage>
        <taxon>Bacteria</taxon>
        <taxon>Bacillati</taxon>
        <taxon>Actinomycetota</taxon>
        <taxon>Actinomycetes</taxon>
        <taxon>Propionibacteriales</taxon>
        <taxon>Propionibacteriaceae</taxon>
        <taxon>Microlunatus</taxon>
    </lineage>
</organism>
<keyword evidence="3" id="KW-0865">Zymogen</keyword>
<accession>A0A917S5T9</accession>
<comment type="similarity">
    <text evidence="1">Belongs to the peptidase S45 family.</text>
</comment>
<feature type="active site" description="Nucleophile" evidence="4">
    <location>
        <position position="288"/>
    </location>
</feature>
<dbReference type="PANTHER" id="PTHR34218">
    <property type="entry name" value="PEPTIDASE S45 PENICILLIN AMIDASE"/>
    <property type="match status" value="1"/>
</dbReference>
<evidence type="ECO:0000256" key="2">
    <source>
        <dbReference type="ARBA" id="ARBA00022801"/>
    </source>
</evidence>
<evidence type="ECO:0000256" key="4">
    <source>
        <dbReference type="PIRSR" id="PIRSR001227-1"/>
    </source>
</evidence>
<feature type="binding site" evidence="5">
    <location>
        <position position="366"/>
    </location>
    <ligand>
        <name>Ca(2+)</name>
        <dbReference type="ChEBI" id="CHEBI:29108"/>
    </ligand>
</feature>
<keyword evidence="2" id="KW-0378">Hydrolase</keyword>
<dbReference type="InterPro" id="IPR043146">
    <property type="entry name" value="Penicillin_amidase_N_B-knob"/>
</dbReference>
<dbReference type="Pfam" id="PF01804">
    <property type="entry name" value="Penicil_amidase"/>
    <property type="match status" value="1"/>
</dbReference>
<evidence type="ECO:0000256" key="6">
    <source>
        <dbReference type="SAM" id="MobiDB-lite"/>
    </source>
</evidence>
<sequence length="838" mass="91763">MLFVVFVLVLIVGALSSLAVTTVRSSYPQTSGEISISGLDAPVRVVRNSYGVADIYASNADDLFEAQGYVQAQERFWEMDFRRHITAGRLSELFGPSQLQTDEVIRTMGWRRVAQQEVAELSPTSRGYLDAYSDGVNAYLRTHKASTISLEYNVLGLTGLNYQPEEWSAVDSVSWLKAMAWDLSANKDQEIERALLTPKYGAAEVAELFPDYAGSEYGAGGRDQPIVGQGTVKGGAFDPDPAGGSARPAPLTSPQLHDASGELEQTARDIDSIPALVGDGGADLGVGSNSWVVSGSRTTTGKAILSNDPHLATSIPSVFEQMGLHCTTITPQCPYDVSGYTFSGMPGVVIGHNEQISWGLTTSYADVEDLYLEQVRGNEVRVGDSWQPLTVRTEEIKIKGEAPHKITIRQSRHGPLLSDVDDQYARVGRQAGVSYAVALAWTALRPGRTMEAIFGLDKATNFQQFRNAAKLLAAPSQNLLYADRSGNIGYQLPGEIPIRGKGDGSMPVPGWDSSYDWKGMIKFDELPYSYNPPDGYLVAANQPIIKNYPYPLSDGESYGWRSQELVDRITHAGKISPATAESFFYDDKVPYADALLPGLLDVKITDPWVAQGQQVLRAWNGHSDANSAGAAFFYIVMRDLLQKTFDDQLPADLQPSSGDTWYAVLAELMKKPDDPWWDDTRTKGVKETRDDIITSAIYQARKDITALRSQDPSGWSWGSLHTITLKHQAFGDVSPISRLFNRGDYPAPGGPAVVDALSFDDRTSFAVTNGPTMRMLINWADVDDSRWINQSGNSGHAFDKNYDDQLPLWATNKTLPFRFTRAAVAKNAADTLTLRPSS</sequence>
<evidence type="ECO:0000313" key="7">
    <source>
        <dbReference type="EMBL" id="GGL56760.1"/>
    </source>
</evidence>
<dbReference type="InterPro" id="IPR002692">
    <property type="entry name" value="S45"/>
</dbReference>
<dbReference type="GO" id="GO:0016811">
    <property type="term" value="F:hydrolase activity, acting on carbon-nitrogen (but not peptide) bonds, in linear amides"/>
    <property type="evidence" value="ECO:0007669"/>
    <property type="project" value="InterPro"/>
</dbReference>
<evidence type="ECO:0000256" key="5">
    <source>
        <dbReference type="PIRSR" id="PIRSR001227-2"/>
    </source>
</evidence>
<dbReference type="AlphaFoldDB" id="A0A917S5T9"/>
<comment type="cofactor">
    <cofactor evidence="5">
        <name>Ca(2+)</name>
        <dbReference type="ChEBI" id="CHEBI:29108"/>
    </cofactor>
    <text evidence="5">Binds 1 Ca(2+) ion per dimer.</text>
</comment>
<dbReference type="Proteomes" id="UP000613840">
    <property type="component" value="Unassembled WGS sequence"/>
</dbReference>
<dbReference type="SUPFAM" id="SSF56235">
    <property type="entry name" value="N-terminal nucleophile aminohydrolases (Ntn hydrolases)"/>
    <property type="match status" value="1"/>
</dbReference>
<name>A0A917S5T9_9ACTN</name>
<evidence type="ECO:0000256" key="3">
    <source>
        <dbReference type="ARBA" id="ARBA00023145"/>
    </source>
</evidence>
<dbReference type="InterPro" id="IPR029055">
    <property type="entry name" value="Ntn_hydrolases_N"/>
</dbReference>
<keyword evidence="8" id="KW-1185">Reference proteome</keyword>
<dbReference type="EMBL" id="BMMZ01000003">
    <property type="protein sequence ID" value="GGL56760.1"/>
    <property type="molecule type" value="Genomic_DNA"/>
</dbReference>
<dbReference type="GO" id="GO:0046872">
    <property type="term" value="F:metal ion binding"/>
    <property type="evidence" value="ECO:0007669"/>
    <property type="project" value="UniProtKB-KW"/>
</dbReference>
<gene>
    <name evidence="7" type="ORF">GCM10011575_13970</name>
</gene>
<feature type="binding site" evidence="5">
    <location>
        <position position="190"/>
    </location>
    <ligand>
        <name>Ca(2+)</name>
        <dbReference type="ChEBI" id="CHEBI:29108"/>
    </ligand>
</feature>
<feature type="region of interest" description="Disordered" evidence="6">
    <location>
        <begin position="228"/>
        <end position="256"/>
    </location>
</feature>
<evidence type="ECO:0000256" key="1">
    <source>
        <dbReference type="ARBA" id="ARBA00006586"/>
    </source>
</evidence>
<dbReference type="GO" id="GO:0017000">
    <property type="term" value="P:antibiotic biosynthetic process"/>
    <property type="evidence" value="ECO:0007669"/>
    <property type="project" value="InterPro"/>
</dbReference>
<dbReference type="Gene3D" id="1.10.1400.10">
    <property type="match status" value="1"/>
</dbReference>